<proteinExistence type="predicted"/>
<dbReference type="Gene3D" id="3.30.470.20">
    <property type="entry name" value="ATP-grasp fold, B domain"/>
    <property type="match status" value="1"/>
</dbReference>
<dbReference type="InterPro" id="IPR026449">
    <property type="entry name" value="GRASP_SAV_5884"/>
</dbReference>
<reference evidence="3" key="1">
    <citation type="journal article" date="2019" name="Int. J. Syst. Evol. Microbiol.">
        <title>The Global Catalogue of Microorganisms (GCM) 10K type strain sequencing project: providing services to taxonomists for standard genome sequencing and annotation.</title>
        <authorList>
            <consortium name="The Broad Institute Genomics Platform"/>
            <consortium name="The Broad Institute Genome Sequencing Center for Infectious Disease"/>
            <person name="Wu L."/>
            <person name="Ma J."/>
        </authorList>
    </citation>
    <scope>NUCLEOTIDE SEQUENCE [LARGE SCALE GENOMIC DNA]</scope>
    <source>
        <strain evidence="3">JCM 9091</strain>
    </source>
</reference>
<feature type="domain" description="MvdD-like pre-ATP grasp" evidence="1">
    <location>
        <begin position="10"/>
        <end position="118"/>
    </location>
</feature>
<dbReference type="SUPFAM" id="SSF56059">
    <property type="entry name" value="Glutathione synthetase ATP-binding domain-like"/>
    <property type="match status" value="1"/>
</dbReference>
<evidence type="ECO:0000313" key="2">
    <source>
        <dbReference type="EMBL" id="GAA3062740.1"/>
    </source>
</evidence>
<dbReference type="PANTHER" id="PTHR21621">
    <property type="entry name" value="RIBOSOMAL PROTEIN S6 MODIFICATION PROTEIN"/>
    <property type="match status" value="1"/>
</dbReference>
<dbReference type="EMBL" id="BAAAUF010000050">
    <property type="protein sequence ID" value="GAA3062740.1"/>
    <property type="molecule type" value="Genomic_DNA"/>
</dbReference>
<evidence type="ECO:0000313" key="3">
    <source>
        <dbReference type="Proteomes" id="UP001501532"/>
    </source>
</evidence>
<dbReference type="Proteomes" id="UP001501532">
    <property type="component" value="Unassembled WGS sequence"/>
</dbReference>
<organism evidence="2 3">
    <name type="scientific">Streptomyces glomeratus</name>
    <dbReference type="NCBI Taxonomy" id="284452"/>
    <lineage>
        <taxon>Bacteria</taxon>
        <taxon>Bacillati</taxon>
        <taxon>Actinomycetota</taxon>
        <taxon>Actinomycetes</taxon>
        <taxon>Kitasatosporales</taxon>
        <taxon>Streptomycetaceae</taxon>
        <taxon>Streptomyces</taxon>
    </lineage>
</organism>
<gene>
    <name evidence="2" type="primary">tgmB_3</name>
    <name evidence="2" type="ORF">GCM10010448_52590</name>
</gene>
<dbReference type="PANTHER" id="PTHR21621:SF0">
    <property type="entry name" value="BETA-CITRYLGLUTAMATE SYNTHASE B-RELATED"/>
    <property type="match status" value="1"/>
</dbReference>
<dbReference type="RefSeq" id="WP_234517016.1">
    <property type="nucleotide sequence ID" value="NZ_BAAAUF010000050.1"/>
</dbReference>
<sequence length="325" mass="35442">MTQHLSGGPVLVVTKELDPAADLVVDELSARHVSVMRFDMGDFPLSISLSVEHAAAPWAGVLADELRSVRLEEVRAVYYRRPRLPAVSEELQEPHRAWAKEQALAGLLGTLYALPVAWANRPDVDGIASHKPGQLPVAAAHGLRTPRSLITTDPAAARKFCQDVGGRVICKPLMGGPLEYPDGRRTGVPTHLVDPDTIDDSVTLTAHLFQEWIPKAHEVRLTAVGTDLFAAEIHAGSDAARVDWRSDYAALSYDICDVPDDVRAGVLGWMEHFRLNFGAFDFAVTPAGDWVMFECNPSGEWSWIQNKTGLPIAAHIADLLAGERP</sequence>
<comment type="caution">
    <text evidence="2">The sequence shown here is derived from an EMBL/GenBank/DDBJ whole genome shotgun (WGS) entry which is preliminary data.</text>
</comment>
<evidence type="ECO:0000259" key="1">
    <source>
        <dbReference type="Pfam" id="PF21068"/>
    </source>
</evidence>
<accession>A0ABP6LVA7</accession>
<name>A0ABP6LVA7_9ACTN</name>
<protein>
    <submittedName>
        <fullName evidence="2">ATP-grasp ribosomal peptide maturase</fullName>
    </submittedName>
</protein>
<keyword evidence="3" id="KW-1185">Reference proteome</keyword>
<dbReference type="NCBIfam" id="TIGR04187">
    <property type="entry name" value="GRASP_SAV_5884"/>
    <property type="match status" value="1"/>
</dbReference>
<dbReference type="Pfam" id="PF21068">
    <property type="entry name" value="ATPgraspMvdD"/>
    <property type="match status" value="1"/>
</dbReference>
<dbReference type="InterPro" id="IPR048936">
    <property type="entry name" value="MvdD-like_ATPgrasp"/>
</dbReference>